<dbReference type="SUPFAM" id="SSF54373">
    <property type="entry name" value="FAD-linked reductases, C-terminal domain"/>
    <property type="match status" value="1"/>
</dbReference>
<gene>
    <name evidence="7" type="ORF">LCPAC101_02750</name>
</gene>
<feature type="domain" description="Glucose-methanol-choline oxidoreductase C-terminal" evidence="6">
    <location>
        <begin position="387"/>
        <end position="511"/>
    </location>
</feature>
<dbReference type="InterPro" id="IPR000172">
    <property type="entry name" value="GMC_OxRdtase_N"/>
</dbReference>
<dbReference type="PANTHER" id="PTHR11552:SF147">
    <property type="entry name" value="CHOLINE DEHYDROGENASE, MITOCHONDRIAL"/>
    <property type="match status" value="1"/>
</dbReference>
<keyword evidence="3" id="KW-0285">Flavoprotein</keyword>
<protein>
    <submittedName>
        <fullName evidence="7">Flavin-containing amine oxidoreductase</fullName>
    </submittedName>
</protein>
<dbReference type="InterPro" id="IPR012132">
    <property type="entry name" value="GMC_OxRdtase"/>
</dbReference>
<name>A0A481Z2L6_9VIRU</name>
<dbReference type="SMR" id="A0A481Z2L6"/>
<dbReference type="InterPro" id="IPR007867">
    <property type="entry name" value="GMC_OxRtase_C"/>
</dbReference>
<accession>A0A481Z2L6</accession>
<evidence type="ECO:0000256" key="1">
    <source>
        <dbReference type="ARBA" id="ARBA00001974"/>
    </source>
</evidence>
<comment type="cofactor">
    <cofactor evidence="1">
        <name>FAD</name>
        <dbReference type="ChEBI" id="CHEBI:57692"/>
    </cofactor>
</comment>
<dbReference type="Gene3D" id="3.50.50.60">
    <property type="entry name" value="FAD/NAD(P)-binding domain"/>
    <property type="match status" value="1"/>
</dbReference>
<dbReference type="Pfam" id="PF00732">
    <property type="entry name" value="GMC_oxred_N"/>
    <property type="match status" value="1"/>
</dbReference>
<dbReference type="Pfam" id="PF05199">
    <property type="entry name" value="GMC_oxred_C"/>
    <property type="match status" value="1"/>
</dbReference>
<dbReference type="PANTHER" id="PTHR11552">
    <property type="entry name" value="GLUCOSE-METHANOL-CHOLINE GMC OXIDOREDUCTASE"/>
    <property type="match status" value="1"/>
</dbReference>
<dbReference type="InterPro" id="IPR036188">
    <property type="entry name" value="FAD/NAD-bd_sf"/>
</dbReference>
<evidence type="ECO:0000256" key="2">
    <source>
        <dbReference type="ARBA" id="ARBA00010790"/>
    </source>
</evidence>
<sequence>MKSAGGGKISTCADFVIVGAGTAGAAAAKLLSRHYSVILLEKGINSDSDQLISDPLASGVLARAYINKYFAPFGHAQLTDTGRLFPVVTGLLDGGSSSVNGMQVVRGTEPYFQKIYDVTGKSQWKPSNVFKTYREMENFNGTANPIAHGLGGPVDIRQATDNVPASELFAQSVSNVTGLPYNIDYNNITKPNGSFVEYQLFQTPEKNRESSSTAYLSNLSSCDRCGDVYEQKTRCGDLTLYHKATVDKVLFEYDDKCCKNVARKVKACVNGSEIIFTAKKCIIISAGFWSSTILQRSGVGEKAFLKDNCIKVIYDNPNVGKNLQNHTLITLTGVGAIPGVVTDPQALYTGGAFVPDPSLMGSVDRAIQYIGISSPGAYTVIGIPLNPKSTGTLNIYNSDPTKMGNYVFNYFDDPADMLTAIAMVKQMSEFLVDMGLTPTETFNNDAEVEEYILTSYGQTFHWAGTCSMGKSHHNSVINGNFKVHGVEGLYVADDSIYPTVPDGNTAYPAFLAGNLIAKLLSEKYSCGCKIKSKVFVSDKKKQKDYVKCNIPKYFENKKLNCYLNTGCTRNTSNTQSKCPMSSIHKK</sequence>
<keyword evidence="4" id="KW-0274">FAD</keyword>
<dbReference type="EMBL" id="MK500452">
    <property type="protein sequence ID" value="QBK89992.1"/>
    <property type="molecule type" value="Genomic_DNA"/>
</dbReference>
<evidence type="ECO:0000256" key="3">
    <source>
        <dbReference type="ARBA" id="ARBA00022630"/>
    </source>
</evidence>
<dbReference type="SUPFAM" id="SSF51905">
    <property type="entry name" value="FAD/NAD(P)-binding domain"/>
    <property type="match status" value="1"/>
</dbReference>
<evidence type="ECO:0000256" key="4">
    <source>
        <dbReference type="ARBA" id="ARBA00022827"/>
    </source>
</evidence>
<evidence type="ECO:0000313" key="7">
    <source>
        <dbReference type="EMBL" id="QBK89992.1"/>
    </source>
</evidence>
<proteinExistence type="inferred from homology"/>
<dbReference type="Gene3D" id="3.30.410.40">
    <property type="match status" value="1"/>
</dbReference>
<comment type="similarity">
    <text evidence="2">Belongs to the GMC oxidoreductase family.</text>
</comment>
<evidence type="ECO:0000259" key="5">
    <source>
        <dbReference type="Pfam" id="PF00732"/>
    </source>
</evidence>
<feature type="domain" description="Glucose-methanol-choline oxidoreductase N-terminal" evidence="5">
    <location>
        <begin position="14"/>
        <end position="327"/>
    </location>
</feature>
<dbReference type="GO" id="GO:0050660">
    <property type="term" value="F:flavin adenine dinucleotide binding"/>
    <property type="evidence" value="ECO:0007669"/>
    <property type="project" value="InterPro"/>
</dbReference>
<dbReference type="GO" id="GO:0016614">
    <property type="term" value="F:oxidoreductase activity, acting on CH-OH group of donors"/>
    <property type="evidence" value="ECO:0007669"/>
    <property type="project" value="InterPro"/>
</dbReference>
<evidence type="ECO:0000259" key="6">
    <source>
        <dbReference type="Pfam" id="PF05199"/>
    </source>
</evidence>
<reference evidence="7" key="1">
    <citation type="journal article" date="2019" name="MBio">
        <title>Virus Genomes from Deep Sea Sediments Expand the Ocean Megavirome and Support Independent Origins of Viral Gigantism.</title>
        <authorList>
            <person name="Backstrom D."/>
            <person name="Yutin N."/>
            <person name="Jorgensen S.L."/>
            <person name="Dharamshi J."/>
            <person name="Homa F."/>
            <person name="Zaremba-Niedwiedzka K."/>
            <person name="Spang A."/>
            <person name="Wolf Y.I."/>
            <person name="Koonin E.V."/>
            <person name="Ettema T.J."/>
        </authorList>
    </citation>
    <scope>NUCLEOTIDE SEQUENCE</scope>
</reference>
<organism evidence="7">
    <name type="scientific">Pithovirus LCPAC101</name>
    <dbReference type="NCBI Taxonomy" id="2506586"/>
    <lineage>
        <taxon>Viruses</taxon>
        <taxon>Pithoviruses</taxon>
    </lineage>
</organism>
<dbReference type="PIRSF" id="PIRSF000137">
    <property type="entry name" value="Alcohol_oxidase"/>
    <property type="match status" value="1"/>
</dbReference>